<sequence>MRAFMETTPLSGMSMRALCAELICPHFAYRSIRELPA</sequence>
<protein>
    <submittedName>
        <fullName evidence="1">Uncharacterized protein</fullName>
    </submittedName>
</protein>
<name>A0A2P2JGS4_RHIMU</name>
<reference evidence="1" key="1">
    <citation type="submission" date="2018-02" db="EMBL/GenBank/DDBJ databases">
        <title>Rhizophora mucronata_Transcriptome.</title>
        <authorList>
            <person name="Meera S.P."/>
            <person name="Sreeshan A."/>
            <person name="Augustine A."/>
        </authorList>
    </citation>
    <scope>NUCLEOTIDE SEQUENCE</scope>
    <source>
        <tissue evidence="1">Leaf</tissue>
    </source>
</reference>
<evidence type="ECO:0000313" key="1">
    <source>
        <dbReference type="EMBL" id="MBW92674.1"/>
    </source>
</evidence>
<proteinExistence type="predicted"/>
<dbReference type="AlphaFoldDB" id="A0A2P2JGS4"/>
<accession>A0A2P2JGS4</accession>
<dbReference type="EMBL" id="GGEC01012191">
    <property type="protein sequence ID" value="MBW92674.1"/>
    <property type="molecule type" value="Transcribed_RNA"/>
</dbReference>
<organism evidence="1">
    <name type="scientific">Rhizophora mucronata</name>
    <name type="common">Asiatic mangrove</name>
    <dbReference type="NCBI Taxonomy" id="61149"/>
    <lineage>
        <taxon>Eukaryota</taxon>
        <taxon>Viridiplantae</taxon>
        <taxon>Streptophyta</taxon>
        <taxon>Embryophyta</taxon>
        <taxon>Tracheophyta</taxon>
        <taxon>Spermatophyta</taxon>
        <taxon>Magnoliopsida</taxon>
        <taxon>eudicotyledons</taxon>
        <taxon>Gunneridae</taxon>
        <taxon>Pentapetalae</taxon>
        <taxon>rosids</taxon>
        <taxon>fabids</taxon>
        <taxon>Malpighiales</taxon>
        <taxon>Rhizophoraceae</taxon>
        <taxon>Rhizophora</taxon>
    </lineage>
</organism>